<dbReference type="AlphaFoldDB" id="A0A7T5JQ30"/>
<proteinExistence type="predicted"/>
<reference evidence="2" key="2">
    <citation type="submission" date="2021-04" db="EMBL/GenBank/DDBJ databases">
        <title>Brevibacillus composti FJAT-54423, complete genome.</title>
        <authorList>
            <person name="Tang R."/>
        </authorList>
    </citation>
    <scope>NUCLEOTIDE SEQUENCE</scope>
    <source>
        <strain evidence="2">FJAT-54424</strain>
    </source>
</reference>
<dbReference type="Proteomes" id="UP000677234">
    <property type="component" value="Chromosome"/>
</dbReference>
<name>A0A7T5JQ30_9BACL</name>
<dbReference type="KEGG" id="bcop:JD108_07465"/>
<evidence type="ECO:0000313" key="3">
    <source>
        <dbReference type="Proteomes" id="UP000595847"/>
    </source>
</evidence>
<dbReference type="EMBL" id="CP073708">
    <property type="protein sequence ID" value="QUO42732.1"/>
    <property type="molecule type" value="Genomic_DNA"/>
</dbReference>
<dbReference type="EMBL" id="CP066308">
    <property type="protein sequence ID" value="QQE75706.1"/>
    <property type="molecule type" value="Genomic_DNA"/>
</dbReference>
<keyword evidence="4" id="KW-1185">Reference proteome</keyword>
<protein>
    <submittedName>
        <fullName evidence="1">HTH domain-containing protein</fullName>
    </submittedName>
</protein>
<evidence type="ECO:0000313" key="2">
    <source>
        <dbReference type="EMBL" id="QUO42732.1"/>
    </source>
</evidence>
<dbReference type="RefSeq" id="WP_198829220.1">
    <property type="nucleotide sequence ID" value="NZ_CP066308.1"/>
</dbReference>
<reference evidence="1 3" key="1">
    <citation type="submission" date="2020-12" db="EMBL/GenBank/DDBJ databases">
        <title>strain FJAT-54423T represents a novel species of the genus Brevibacillus.</title>
        <authorList>
            <person name="Tang R."/>
        </authorList>
    </citation>
    <scope>NUCLEOTIDE SEQUENCE [LARGE SCALE GENOMIC DNA]</scope>
    <source>
        <strain evidence="1 3">FJAT-54423</strain>
    </source>
</reference>
<dbReference type="Proteomes" id="UP000595847">
    <property type="component" value="Chromosome"/>
</dbReference>
<evidence type="ECO:0000313" key="1">
    <source>
        <dbReference type="EMBL" id="QQE75706.1"/>
    </source>
</evidence>
<sequence>MAHRQLLSPKMLEDITRIAVEAAMDFQEKEKQKQQKAKKDWRLRNTKLLLKHYRSFVKHSEGVKEKLSALESAEAIEDLYTDELAIESIKRSKQRTLAMVQFIQRMMKVYKMMCETSGQTEDMRRYQIIHELYIAEEKRTVEELAEFHKIEPRTVYNDVKNATKTLSVLIFGVDGVELY</sequence>
<gene>
    <name evidence="1" type="ORF">JD108_07465</name>
    <name evidence="2" type="ORF">KDJ56_07145</name>
</gene>
<accession>A0A7T5JQ30</accession>
<evidence type="ECO:0000313" key="4">
    <source>
        <dbReference type="Proteomes" id="UP000677234"/>
    </source>
</evidence>
<organism evidence="1 3">
    <name type="scientific">Brevibacillus composti</name>
    <dbReference type="NCBI Taxonomy" id="2796470"/>
    <lineage>
        <taxon>Bacteria</taxon>
        <taxon>Bacillati</taxon>
        <taxon>Bacillota</taxon>
        <taxon>Bacilli</taxon>
        <taxon>Bacillales</taxon>
        <taxon>Paenibacillaceae</taxon>
        <taxon>Brevibacillus</taxon>
    </lineage>
</organism>